<accession>A0A9P7G589</accession>
<comment type="caution">
    <text evidence="1">The sequence shown here is derived from an EMBL/GenBank/DDBJ whole genome shotgun (WGS) entry which is preliminary data.</text>
</comment>
<evidence type="ECO:0000313" key="2">
    <source>
        <dbReference type="Proteomes" id="UP000775547"/>
    </source>
</evidence>
<name>A0A9P7G589_9AGAR</name>
<proteinExistence type="predicted"/>
<protein>
    <submittedName>
        <fullName evidence="1">Uncharacterized protein</fullName>
    </submittedName>
</protein>
<gene>
    <name evidence="1" type="ORF">DXG03_001195</name>
</gene>
<dbReference type="Proteomes" id="UP000775547">
    <property type="component" value="Unassembled WGS sequence"/>
</dbReference>
<dbReference type="EMBL" id="JABCKV010000121">
    <property type="protein sequence ID" value="KAG5643311.1"/>
    <property type="molecule type" value="Genomic_DNA"/>
</dbReference>
<sequence length="529" mass="60040">MPLEVPRFLVHSIQSISRFFYSMLSYPPLREGTPVERHLFPKYALATSWIDQLHGNEPHFSELLAGSFVHKLYFVKAKSGAQHEHVMAEIHNRDATVEPKIRFLRFERASGDLKTRKDAKRQQARTPEKRDSFVQEALDNSLDSSSESSKLKAATLSILSTLPRHRCLYQHDEYSLLSRQCYWWADTLMAIVESLVEEQYRVKTFYSDELVEDNELSESNRSGKINFSWVTIRVHNRKSDNIDNLRSIFDAESAYYFAIVLSLVKEQYPLSGKYILTPEDPQAASTPSSCTSFTQKPLLWYIRRASTVALPPPLPSAPNAPINHSSTMHAYFSRMPALQHEIPPYLHAGVSQLPPEAQALLDNHGLSLDAYTGDAVDHAYFASAETFRANVLGIFQALVQKRREVAAIVDAMEVTNPGPEYEGLKQQHLAIARHLEDVLLPEMHVHIDSFIEKVDALTWYEHKMWEGSVDSSSAEELELHRASVITTVIEGEFARLQRMDREVVLRDLASLEQKAAQPPETRRAVAAAA</sequence>
<keyword evidence="2" id="KW-1185">Reference proteome</keyword>
<evidence type="ECO:0000313" key="1">
    <source>
        <dbReference type="EMBL" id="KAG5643311.1"/>
    </source>
</evidence>
<organism evidence="1 2">
    <name type="scientific">Asterophora parasitica</name>
    <dbReference type="NCBI Taxonomy" id="117018"/>
    <lineage>
        <taxon>Eukaryota</taxon>
        <taxon>Fungi</taxon>
        <taxon>Dikarya</taxon>
        <taxon>Basidiomycota</taxon>
        <taxon>Agaricomycotina</taxon>
        <taxon>Agaricomycetes</taxon>
        <taxon>Agaricomycetidae</taxon>
        <taxon>Agaricales</taxon>
        <taxon>Tricholomatineae</taxon>
        <taxon>Lyophyllaceae</taxon>
        <taxon>Asterophora</taxon>
    </lineage>
</organism>
<reference evidence="1" key="2">
    <citation type="submission" date="2021-10" db="EMBL/GenBank/DDBJ databases">
        <title>Phylogenomics reveals ancestral predisposition of the termite-cultivated fungus Termitomyces towards a domesticated lifestyle.</title>
        <authorList>
            <person name="Auxier B."/>
            <person name="Grum-Grzhimaylo A."/>
            <person name="Cardenas M.E."/>
            <person name="Lodge J.D."/>
            <person name="Laessoe T."/>
            <person name="Pedersen O."/>
            <person name="Smith M.E."/>
            <person name="Kuyper T.W."/>
            <person name="Franco-Molano E.A."/>
            <person name="Baroni T.J."/>
            <person name="Aanen D.K."/>
        </authorList>
    </citation>
    <scope>NUCLEOTIDE SEQUENCE</scope>
    <source>
        <strain evidence="1">AP01</strain>
        <tissue evidence="1">Mycelium</tissue>
    </source>
</reference>
<dbReference type="AlphaFoldDB" id="A0A9P7G589"/>
<dbReference type="OrthoDB" id="3058287at2759"/>
<reference evidence="1" key="1">
    <citation type="submission" date="2020-07" db="EMBL/GenBank/DDBJ databases">
        <authorList>
            <person name="Nieuwenhuis M."/>
            <person name="Van De Peppel L.J.J."/>
        </authorList>
    </citation>
    <scope>NUCLEOTIDE SEQUENCE</scope>
    <source>
        <strain evidence="1">AP01</strain>
        <tissue evidence="1">Mycelium</tissue>
    </source>
</reference>